<dbReference type="PANTHER" id="PTHR37987:SF1">
    <property type="entry name" value="OXO-4-HYDROXY-4-CARBOXY-5-UREIDOIMIDAZOLINE DECARBOXYLASE DOMAIN-CONTAINING PROTEIN"/>
    <property type="match status" value="1"/>
</dbReference>
<evidence type="ECO:0000259" key="2">
    <source>
        <dbReference type="Pfam" id="PF09349"/>
    </source>
</evidence>
<dbReference type="PANTHER" id="PTHR37987">
    <property type="entry name" value="CHROMOSOME 9, WHOLE GENOME SHOTGUN SEQUENCE"/>
    <property type="match status" value="1"/>
</dbReference>
<dbReference type="Proteomes" id="UP000053593">
    <property type="component" value="Unassembled WGS sequence"/>
</dbReference>
<dbReference type="InterPro" id="IPR018020">
    <property type="entry name" value="OHCU_decarboxylase"/>
</dbReference>
<feature type="domain" description="Oxo-4-hydroxy-4-carboxy-5-ureidoimidazoline decarboxylase" evidence="2">
    <location>
        <begin position="74"/>
        <end position="186"/>
    </location>
</feature>
<dbReference type="GO" id="GO:0006144">
    <property type="term" value="P:purine nucleobase metabolic process"/>
    <property type="evidence" value="ECO:0007669"/>
    <property type="project" value="UniProtKB-KW"/>
</dbReference>
<evidence type="ECO:0000313" key="4">
    <source>
        <dbReference type="Proteomes" id="UP000053593"/>
    </source>
</evidence>
<organism evidence="3 4">
    <name type="scientific">Collybiopsis luxurians FD-317 M1</name>
    <dbReference type="NCBI Taxonomy" id="944289"/>
    <lineage>
        <taxon>Eukaryota</taxon>
        <taxon>Fungi</taxon>
        <taxon>Dikarya</taxon>
        <taxon>Basidiomycota</taxon>
        <taxon>Agaricomycotina</taxon>
        <taxon>Agaricomycetes</taxon>
        <taxon>Agaricomycetidae</taxon>
        <taxon>Agaricales</taxon>
        <taxon>Marasmiineae</taxon>
        <taxon>Omphalotaceae</taxon>
        <taxon>Collybiopsis</taxon>
        <taxon>Collybiopsis luxurians</taxon>
    </lineage>
</organism>
<dbReference type="Gene3D" id="1.10.3330.10">
    <property type="entry name" value="Oxo-4-hydroxy-4-carboxy-5-ureidoimidazoline decarboxylase"/>
    <property type="match status" value="1"/>
</dbReference>
<proteinExistence type="predicted"/>
<reference evidence="3 4" key="1">
    <citation type="submission" date="2014-04" db="EMBL/GenBank/DDBJ databases">
        <title>Evolutionary Origins and Diversification of the Mycorrhizal Mutualists.</title>
        <authorList>
            <consortium name="DOE Joint Genome Institute"/>
            <consortium name="Mycorrhizal Genomics Consortium"/>
            <person name="Kohler A."/>
            <person name="Kuo A."/>
            <person name="Nagy L.G."/>
            <person name="Floudas D."/>
            <person name="Copeland A."/>
            <person name="Barry K.W."/>
            <person name="Cichocki N."/>
            <person name="Veneault-Fourrey C."/>
            <person name="LaButti K."/>
            <person name="Lindquist E.A."/>
            <person name="Lipzen A."/>
            <person name="Lundell T."/>
            <person name="Morin E."/>
            <person name="Murat C."/>
            <person name="Riley R."/>
            <person name="Ohm R."/>
            <person name="Sun H."/>
            <person name="Tunlid A."/>
            <person name="Henrissat B."/>
            <person name="Grigoriev I.V."/>
            <person name="Hibbett D.S."/>
            <person name="Martin F."/>
        </authorList>
    </citation>
    <scope>NUCLEOTIDE SEQUENCE [LARGE SCALE GENOMIC DNA]</scope>
    <source>
        <strain evidence="3 4">FD-317 M1</strain>
    </source>
</reference>
<dbReference type="EMBL" id="KN834807">
    <property type="protein sequence ID" value="KIK55386.1"/>
    <property type="molecule type" value="Genomic_DNA"/>
</dbReference>
<evidence type="ECO:0000256" key="1">
    <source>
        <dbReference type="ARBA" id="ARBA00022631"/>
    </source>
</evidence>
<keyword evidence="4" id="KW-1185">Reference proteome</keyword>
<protein>
    <recommendedName>
        <fullName evidence="2">Oxo-4-hydroxy-4-carboxy-5-ureidoimidazoline decarboxylase domain-containing protein</fullName>
    </recommendedName>
</protein>
<evidence type="ECO:0000313" key="3">
    <source>
        <dbReference type="EMBL" id="KIK55386.1"/>
    </source>
</evidence>
<name>A0A0D0BKW2_9AGAR</name>
<keyword evidence="1" id="KW-0659">Purine metabolism</keyword>
<dbReference type="HOGENOM" id="CLU_092522_0_0_1"/>
<dbReference type="InterPro" id="IPR036778">
    <property type="entry name" value="OHCU_decarboxylase_sf"/>
</dbReference>
<sequence length="245" mass="26788">MASLPSLESILSTTTYSPDPNSPLAATLSALYEPSEVLISSLVPQVYGILKSQSGRERSGSDDASSTLDATGITITSYTELIDLSMSVVRSWDVDLRAAFIKGHPRIGETRKEVLAKSKFSSREQGIEGDLSESKSAAPPTTPPAVLARLSHLNTFYEHRYPGLVYIVFVNGRSREEIVRVLEGHLGLAHVYLELAELESINGDDELDNVSPVQRGSKEWIEELDRAVKDIGLIAKSRVRNLGYS</sequence>
<accession>A0A0D0BKW2</accession>
<dbReference type="OrthoDB" id="5398391at2759"/>
<dbReference type="AlphaFoldDB" id="A0A0D0BKW2"/>
<dbReference type="SUPFAM" id="SSF158694">
    <property type="entry name" value="UraD-Like"/>
    <property type="match status" value="1"/>
</dbReference>
<gene>
    <name evidence="3" type="ORF">GYMLUDRAFT_47943</name>
</gene>
<dbReference type="Pfam" id="PF09349">
    <property type="entry name" value="OHCU_decarbox"/>
    <property type="match status" value="1"/>
</dbReference>